<gene>
    <name evidence="1" type="ORF">CEO22_153</name>
</gene>
<evidence type="ECO:0000313" key="2">
    <source>
        <dbReference type="Proteomes" id="UP000316253"/>
    </source>
</evidence>
<dbReference type="AlphaFoldDB" id="A0A554JD54"/>
<accession>A0A554JD54</accession>
<organism evidence="1 2">
    <name type="scientific">Candidatus Berkelbacteria bacterium Gr01-1014_85</name>
    <dbReference type="NCBI Taxonomy" id="2017150"/>
    <lineage>
        <taxon>Bacteria</taxon>
        <taxon>Candidatus Berkelbacteria</taxon>
    </lineage>
</organism>
<comment type="caution">
    <text evidence="1">The sequence shown here is derived from an EMBL/GenBank/DDBJ whole genome shotgun (WGS) entry which is preliminary data.</text>
</comment>
<dbReference type="Proteomes" id="UP000316253">
    <property type="component" value="Unassembled WGS sequence"/>
</dbReference>
<evidence type="ECO:0000313" key="1">
    <source>
        <dbReference type="EMBL" id="TSC66231.1"/>
    </source>
</evidence>
<reference evidence="1 2" key="1">
    <citation type="submission" date="2017-08" db="EMBL/GenBank/DDBJ databases">
        <title>Mechanisms for carbon and nitrogen cycling indicate functional differentiation within the Candidate Phyla Radiation.</title>
        <authorList>
            <person name="Danczak R.E."/>
            <person name="Johnston M.D."/>
            <person name="Kenah C."/>
            <person name="Slattery M."/>
            <person name="Wrighton K.C."/>
            <person name="Wilkins M.J."/>
        </authorList>
    </citation>
    <scope>NUCLEOTIDE SEQUENCE [LARGE SCALE GENOMIC DNA]</scope>
    <source>
        <strain evidence="1">Gr01-1014_85</strain>
    </source>
</reference>
<protein>
    <submittedName>
        <fullName evidence="1">Uncharacterized protein</fullName>
    </submittedName>
</protein>
<sequence length="232" mass="26041">MLLGISLVYALPLTFPYTEIRLLTLDETKSISFGRQYDAQWKRVGPGILRFQGNWNGDEASTDQLRKLLNEPVELVRIVKSGGGVTDEAIANAELLLPFKPRIVVEDLCASSCANYLLPIASEINVRPQAVIGYHGTICEVLANDDSCEREQAFWDKLPNGDRISQLPVGLRLIELPPIGQGWMPTKQDFIDYGYPPITFDWYPEPYKKTAYGVYVAPVPLEARINIKLNND</sequence>
<name>A0A554JD54_9BACT</name>
<proteinExistence type="predicted"/>
<dbReference type="EMBL" id="VMFD01000011">
    <property type="protein sequence ID" value="TSC66231.1"/>
    <property type="molecule type" value="Genomic_DNA"/>
</dbReference>